<dbReference type="PANTHER" id="PTHR43141:SF4">
    <property type="entry name" value="CYTOCHROME BD2 SUBUNIT II"/>
    <property type="match status" value="1"/>
</dbReference>
<evidence type="ECO:0000313" key="9">
    <source>
        <dbReference type="Proteomes" id="UP000055136"/>
    </source>
</evidence>
<keyword evidence="9" id="KW-1185">Reference proteome</keyword>
<feature type="transmembrane region" description="Helical" evidence="7">
    <location>
        <begin position="307"/>
        <end position="329"/>
    </location>
</feature>
<feature type="transmembrane region" description="Helical" evidence="7">
    <location>
        <begin position="200"/>
        <end position="221"/>
    </location>
</feature>
<feature type="transmembrane region" description="Helical" evidence="7">
    <location>
        <begin position="88"/>
        <end position="110"/>
    </location>
</feature>
<gene>
    <name evidence="8" type="ORF">Tel_01555</name>
</gene>
<dbReference type="KEGG" id="tee:Tel_01555"/>
<dbReference type="AlphaFoldDB" id="A0A0S2T9V0"/>
<feature type="transmembrane region" description="Helical" evidence="7">
    <location>
        <begin position="12"/>
        <end position="42"/>
    </location>
</feature>
<dbReference type="GO" id="GO:0070069">
    <property type="term" value="C:cytochrome complex"/>
    <property type="evidence" value="ECO:0007669"/>
    <property type="project" value="TreeGrafter"/>
</dbReference>
<evidence type="ECO:0000256" key="6">
    <source>
        <dbReference type="ARBA" id="ARBA00023136"/>
    </source>
</evidence>
<dbReference type="NCBIfam" id="TIGR00203">
    <property type="entry name" value="cydB"/>
    <property type="match status" value="1"/>
</dbReference>
<keyword evidence="6 7" id="KW-0472">Membrane</keyword>
<dbReference type="GO" id="GO:0009055">
    <property type="term" value="F:electron transfer activity"/>
    <property type="evidence" value="ECO:0007669"/>
    <property type="project" value="TreeGrafter"/>
</dbReference>
<evidence type="ECO:0000256" key="7">
    <source>
        <dbReference type="SAM" id="Phobius"/>
    </source>
</evidence>
<feature type="transmembrane region" description="Helical" evidence="7">
    <location>
        <begin position="122"/>
        <end position="143"/>
    </location>
</feature>
<comment type="subcellular location">
    <subcellularLocation>
        <location evidence="1">Cell membrane</location>
        <topology evidence="1">Multi-pass membrane protein</topology>
    </subcellularLocation>
</comment>
<feature type="transmembrane region" description="Helical" evidence="7">
    <location>
        <begin position="227"/>
        <end position="253"/>
    </location>
</feature>
<evidence type="ECO:0000256" key="1">
    <source>
        <dbReference type="ARBA" id="ARBA00004651"/>
    </source>
</evidence>
<accession>A0A0S2T9V0</accession>
<name>A0A0S2T9V0_9GAMM</name>
<feature type="transmembrane region" description="Helical" evidence="7">
    <location>
        <begin position="163"/>
        <end position="188"/>
    </location>
</feature>
<evidence type="ECO:0000313" key="8">
    <source>
        <dbReference type="EMBL" id="ALP51926.1"/>
    </source>
</evidence>
<dbReference type="Pfam" id="PF02322">
    <property type="entry name" value="Cyt_bd_oxida_II"/>
    <property type="match status" value="1"/>
</dbReference>
<dbReference type="GO" id="GO:0005886">
    <property type="term" value="C:plasma membrane"/>
    <property type="evidence" value="ECO:0007669"/>
    <property type="project" value="UniProtKB-SubCell"/>
</dbReference>
<keyword evidence="3" id="KW-1003">Cell membrane</keyword>
<feature type="transmembrane region" description="Helical" evidence="7">
    <location>
        <begin position="265"/>
        <end position="287"/>
    </location>
</feature>
<dbReference type="InterPro" id="IPR003317">
    <property type="entry name" value="Cyt-d_oxidase_su2"/>
</dbReference>
<evidence type="ECO:0000256" key="4">
    <source>
        <dbReference type="ARBA" id="ARBA00022692"/>
    </source>
</evidence>
<comment type="similarity">
    <text evidence="2">Belongs to the cytochrome ubiquinol oxidase subunit 2 family.</text>
</comment>
<dbReference type="EMBL" id="CP013099">
    <property type="protein sequence ID" value="ALP51926.1"/>
    <property type="molecule type" value="Genomic_DNA"/>
</dbReference>
<proteinExistence type="inferred from homology"/>
<protein>
    <submittedName>
        <fullName evidence="8">Ubiquinol oxidase subunit II</fullName>
    </submittedName>
</protein>
<reference evidence="8" key="1">
    <citation type="submission" date="2015-10" db="EMBL/GenBank/DDBJ databases">
        <title>Description of Candidatus Tenderia electrophaga gen. nov, sp. nov., an Uncultivated Electroautotroph from a Biocathode Enrichment.</title>
        <authorList>
            <person name="Eddie B.J."/>
            <person name="Malanoski A.P."/>
            <person name="Wang Z."/>
            <person name="Hall R.J."/>
            <person name="Oh S.D."/>
            <person name="Heiner C."/>
            <person name="Lin B."/>
            <person name="Strycharz-Glaven S.M."/>
        </authorList>
    </citation>
    <scope>NUCLEOTIDE SEQUENCE [LARGE SCALE GENOMIC DNA]</scope>
    <source>
        <strain evidence="8">NRL1</strain>
    </source>
</reference>
<evidence type="ECO:0000256" key="5">
    <source>
        <dbReference type="ARBA" id="ARBA00022989"/>
    </source>
</evidence>
<dbReference type="STRING" id="1748243.Tel_01555"/>
<evidence type="ECO:0000256" key="3">
    <source>
        <dbReference type="ARBA" id="ARBA00022475"/>
    </source>
</evidence>
<organism evidence="8 9">
    <name type="scientific">Candidatus Tenderia electrophaga</name>
    <dbReference type="NCBI Taxonomy" id="1748243"/>
    <lineage>
        <taxon>Bacteria</taxon>
        <taxon>Pseudomonadati</taxon>
        <taxon>Pseudomonadota</taxon>
        <taxon>Gammaproteobacteria</taxon>
        <taxon>Candidatus Tenderiales</taxon>
        <taxon>Candidatus Tenderiaceae</taxon>
        <taxon>Candidatus Tenderia</taxon>
    </lineage>
</organism>
<dbReference type="PANTHER" id="PTHR43141">
    <property type="entry name" value="CYTOCHROME BD2 SUBUNIT II"/>
    <property type="match status" value="1"/>
</dbReference>
<keyword evidence="4 7" id="KW-0812">Transmembrane</keyword>
<dbReference type="Proteomes" id="UP000055136">
    <property type="component" value="Chromosome"/>
</dbReference>
<dbReference type="GO" id="GO:0016682">
    <property type="term" value="F:oxidoreductase activity, acting on diphenols and related substances as donors, oxygen as acceptor"/>
    <property type="evidence" value="ECO:0007669"/>
    <property type="project" value="TreeGrafter"/>
</dbReference>
<evidence type="ECO:0000256" key="2">
    <source>
        <dbReference type="ARBA" id="ARBA00007543"/>
    </source>
</evidence>
<dbReference type="GO" id="GO:0019646">
    <property type="term" value="P:aerobic electron transport chain"/>
    <property type="evidence" value="ECO:0007669"/>
    <property type="project" value="TreeGrafter"/>
</dbReference>
<sequence length="339" mass="37939">MLDFSSWLDLPLIWGGLIAAAVFLYVLLDGFDLGCGILFPFARSDRERNRIMNSIAPFWDGNETWLVLGGGGLFAAFPVAYAVLMPAFYLPVILMLLGLIFRGVAFEFRFKTEGRDRKLWDISFHTGSLLAAFMQGVILGNIVQGVEVSGRSFAGGPLDWANGFAMFTGVALVFGYALLGATWLIWKLEGDAQAWARRMANYVFMFVVLGMVVVSASMPFIDAHIAGLWFSVPNIFLLAPIPMVTMAAFYLLWHDLQRPAERRPFLLTIFIFLMGYVGLLISLYPWIVPFRFTVWQAAAASSSQSLLLVGMLIFLPIILAYTAYSYYVFRGKTDDQSHY</sequence>
<feature type="transmembrane region" description="Helical" evidence="7">
    <location>
        <begin position="63"/>
        <end position="82"/>
    </location>
</feature>
<keyword evidence="5 7" id="KW-1133">Transmembrane helix</keyword>
<dbReference type="PIRSF" id="PIRSF000267">
    <property type="entry name" value="Cyt_oxidse_sub2"/>
    <property type="match status" value="1"/>
</dbReference>